<keyword evidence="2" id="KW-1185">Reference proteome</keyword>
<reference evidence="1 2" key="1">
    <citation type="journal article" date="2019" name="Sci. Rep.">
        <title>Orb-weaving spider Araneus ventricosus genome elucidates the spidroin gene catalogue.</title>
        <authorList>
            <person name="Kono N."/>
            <person name="Nakamura H."/>
            <person name="Ohtoshi R."/>
            <person name="Moran D.A.P."/>
            <person name="Shinohara A."/>
            <person name="Yoshida Y."/>
            <person name="Fujiwara M."/>
            <person name="Mori M."/>
            <person name="Tomita M."/>
            <person name="Arakawa K."/>
        </authorList>
    </citation>
    <scope>NUCLEOTIDE SEQUENCE [LARGE SCALE GENOMIC DNA]</scope>
</reference>
<dbReference type="EMBL" id="BGPR01001712">
    <property type="protein sequence ID" value="GBM60054.1"/>
    <property type="molecule type" value="Genomic_DNA"/>
</dbReference>
<organism evidence="1 2">
    <name type="scientific">Araneus ventricosus</name>
    <name type="common">Orbweaver spider</name>
    <name type="synonym">Epeira ventricosa</name>
    <dbReference type="NCBI Taxonomy" id="182803"/>
    <lineage>
        <taxon>Eukaryota</taxon>
        <taxon>Metazoa</taxon>
        <taxon>Ecdysozoa</taxon>
        <taxon>Arthropoda</taxon>
        <taxon>Chelicerata</taxon>
        <taxon>Arachnida</taxon>
        <taxon>Araneae</taxon>
        <taxon>Araneomorphae</taxon>
        <taxon>Entelegynae</taxon>
        <taxon>Araneoidea</taxon>
        <taxon>Araneidae</taxon>
        <taxon>Araneus</taxon>
    </lineage>
</organism>
<sequence length="136" mass="16120">MRCAEEGRHIRLSNQSPRKLQWCPTGVQYAYMPPGHDPNSSEGGTYYHWQKDREPHNYCTHRLIEIQFTYTAVTHIRVVAVFPLPWDSYIGFSYTNYTKRRNCKPQEIRTRNFDESPHFRLPESEEHNFGIVSVCL</sequence>
<dbReference type="AlphaFoldDB" id="A0A4Y2H6V1"/>
<proteinExistence type="predicted"/>
<evidence type="ECO:0000313" key="2">
    <source>
        <dbReference type="Proteomes" id="UP000499080"/>
    </source>
</evidence>
<protein>
    <submittedName>
        <fullName evidence="1">Uncharacterized protein</fullName>
    </submittedName>
</protein>
<accession>A0A4Y2H6V1</accession>
<comment type="caution">
    <text evidence="1">The sequence shown here is derived from an EMBL/GenBank/DDBJ whole genome shotgun (WGS) entry which is preliminary data.</text>
</comment>
<gene>
    <name evidence="1" type="ORF">AVEN_147613_1</name>
</gene>
<name>A0A4Y2H6V1_ARAVE</name>
<evidence type="ECO:0000313" key="1">
    <source>
        <dbReference type="EMBL" id="GBM60054.1"/>
    </source>
</evidence>
<dbReference type="Proteomes" id="UP000499080">
    <property type="component" value="Unassembled WGS sequence"/>
</dbReference>